<organism evidence="4">
    <name type="scientific">Sinorhizobium sp. M14</name>
    <dbReference type="NCBI Taxonomy" id="430451"/>
    <lineage>
        <taxon>Bacteria</taxon>
        <taxon>Pseudomonadati</taxon>
        <taxon>Pseudomonadota</taxon>
        <taxon>Alphaproteobacteria</taxon>
        <taxon>Hyphomicrobiales</taxon>
        <taxon>Rhizobiaceae</taxon>
        <taxon>Sinorhizobium/Ensifer group</taxon>
        <taxon>Sinorhizobium</taxon>
    </lineage>
</organism>
<keyword evidence="2" id="KW-0472">Membrane</keyword>
<evidence type="ECO:0000256" key="1">
    <source>
        <dbReference type="SAM" id="MobiDB-lite"/>
    </source>
</evidence>
<keyword evidence="2" id="KW-1133">Transmembrane helix</keyword>
<name>A0A142BPQ6_9HYPH</name>
<sequence>MNNEQKHSVHHHDGQPTQERAPDAAVPGQADGAIYTCPMHPQVRQIGPGNCPICGMTLEPEVVTAETGPSAELIDMKRRFWIGLVLTMPVLALEMGGHLTNLHRTGS</sequence>
<evidence type="ECO:0000259" key="3">
    <source>
        <dbReference type="Pfam" id="PF19335"/>
    </source>
</evidence>
<evidence type="ECO:0000256" key="2">
    <source>
        <dbReference type="SAM" id="Phobius"/>
    </source>
</evidence>
<dbReference type="AlphaFoldDB" id="A0A142BPQ6"/>
<geneLocation type="plasmid" evidence="4">
    <name>pSinB</name>
</geneLocation>
<accession>A0A142BPQ6</accession>
<feature type="transmembrane region" description="Helical" evidence="2">
    <location>
        <begin position="80"/>
        <end position="99"/>
    </location>
</feature>
<evidence type="ECO:0000313" key="4">
    <source>
        <dbReference type="EMBL" id="AMP35064.1"/>
    </source>
</evidence>
<reference evidence="4" key="1">
    <citation type="submission" date="2015-11" db="EMBL/GenBank/DDBJ databases">
        <title>Molecular characterization of pSinB plasmid of arsenite oxidizing, metalotolerant Sinorhizobium sp. M14 - insight into the heavy metal resistome of sinorhizobial extrachromosomal replicons.</title>
        <authorList>
            <person name="Romaniuk K."/>
            <person name="Decewicz P."/>
            <person name="Mielnicki S."/>
            <person name="Sklodowska A."/>
            <person name="Dziewit L."/>
            <person name="Drewniak L."/>
        </authorList>
    </citation>
    <scope>NUCLEOTIDE SEQUENCE</scope>
    <source>
        <strain evidence="4">M14</strain>
        <plasmid evidence="4">pSinB</plasmid>
    </source>
</reference>
<dbReference type="Pfam" id="PF19335">
    <property type="entry name" value="HMBD"/>
    <property type="match status" value="1"/>
</dbReference>
<protein>
    <submittedName>
        <fullName evidence="4">Copper-translocating P-type ATPase, SilP</fullName>
    </submittedName>
</protein>
<gene>
    <name evidence="4" type="ORF">pSinB_205</name>
</gene>
<keyword evidence="2" id="KW-0812">Transmembrane</keyword>
<proteinExistence type="predicted"/>
<dbReference type="GO" id="GO:0046872">
    <property type="term" value="F:metal ion binding"/>
    <property type="evidence" value="ECO:0007669"/>
    <property type="project" value="InterPro"/>
</dbReference>
<feature type="compositionally biased region" description="Basic and acidic residues" evidence="1">
    <location>
        <begin position="1"/>
        <end position="14"/>
    </location>
</feature>
<feature type="domain" description="Heavy metal binding" evidence="3">
    <location>
        <begin position="35"/>
        <end position="60"/>
    </location>
</feature>
<feature type="region of interest" description="Disordered" evidence="1">
    <location>
        <begin position="1"/>
        <end position="29"/>
    </location>
</feature>
<keyword evidence="4" id="KW-0614">Plasmid</keyword>
<dbReference type="EMBL" id="KU140623">
    <property type="protein sequence ID" value="AMP35064.1"/>
    <property type="molecule type" value="Genomic_DNA"/>
</dbReference>
<dbReference type="InterPro" id="IPR045800">
    <property type="entry name" value="HMBD"/>
</dbReference>